<sequence>MIKVFKPCPIVSPKTFENKISPPKFMTMFILLNLGQVFSPLANALRSILIFHVSNFFLPLFVIIKIINKNSKINHNQDQSL</sequence>
<keyword evidence="1" id="KW-0812">Transmembrane</keyword>
<organism evidence="2 3">
    <name type="scientific">Kalanchoe fedtschenkoi</name>
    <name type="common">Lavender scallops</name>
    <name type="synonym">South American air plant</name>
    <dbReference type="NCBI Taxonomy" id="63787"/>
    <lineage>
        <taxon>Eukaryota</taxon>
        <taxon>Viridiplantae</taxon>
        <taxon>Streptophyta</taxon>
        <taxon>Embryophyta</taxon>
        <taxon>Tracheophyta</taxon>
        <taxon>Spermatophyta</taxon>
        <taxon>Magnoliopsida</taxon>
        <taxon>eudicotyledons</taxon>
        <taxon>Gunneridae</taxon>
        <taxon>Pentapetalae</taxon>
        <taxon>Saxifragales</taxon>
        <taxon>Crassulaceae</taxon>
        <taxon>Kalanchoe</taxon>
    </lineage>
</organism>
<evidence type="ECO:0000313" key="2">
    <source>
        <dbReference type="EnsemblPlants" id="Kaladp0837s0008.1.v1.1.CDS.1"/>
    </source>
</evidence>
<evidence type="ECO:0000313" key="3">
    <source>
        <dbReference type="Proteomes" id="UP000594263"/>
    </source>
</evidence>
<dbReference type="Proteomes" id="UP000594263">
    <property type="component" value="Unplaced"/>
</dbReference>
<dbReference type="Gramene" id="Kaladp0837s0008.1.v1.1">
    <property type="protein sequence ID" value="Kaladp0837s0008.1.v1.1.CDS.1"/>
    <property type="gene ID" value="Kaladp0837s0008.v1.1"/>
</dbReference>
<dbReference type="EnsemblPlants" id="Kaladp0837s0008.1.v1.1">
    <property type="protein sequence ID" value="Kaladp0837s0008.1.v1.1.CDS.1"/>
    <property type="gene ID" value="Kaladp0837s0008.v1.1"/>
</dbReference>
<keyword evidence="3" id="KW-1185">Reference proteome</keyword>
<keyword evidence="1" id="KW-0472">Membrane</keyword>
<name>A0A7N0VHT1_KALFE</name>
<evidence type="ECO:0000256" key="1">
    <source>
        <dbReference type="SAM" id="Phobius"/>
    </source>
</evidence>
<dbReference type="AlphaFoldDB" id="A0A7N0VHT1"/>
<reference evidence="2" key="1">
    <citation type="submission" date="2021-01" db="UniProtKB">
        <authorList>
            <consortium name="EnsemblPlants"/>
        </authorList>
    </citation>
    <scope>IDENTIFICATION</scope>
</reference>
<protein>
    <submittedName>
        <fullName evidence="2">Uncharacterized protein</fullName>
    </submittedName>
</protein>
<accession>A0A7N0VHT1</accession>
<keyword evidence="1" id="KW-1133">Transmembrane helix</keyword>
<feature type="transmembrane region" description="Helical" evidence="1">
    <location>
        <begin position="48"/>
        <end position="67"/>
    </location>
</feature>
<proteinExistence type="predicted"/>